<accession>A0A1B7P5B9</accession>
<organism evidence="1 2">
    <name type="scientific">Emergomyces africanus</name>
    <dbReference type="NCBI Taxonomy" id="1955775"/>
    <lineage>
        <taxon>Eukaryota</taxon>
        <taxon>Fungi</taxon>
        <taxon>Dikarya</taxon>
        <taxon>Ascomycota</taxon>
        <taxon>Pezizomycotina</taxon>
        <taxon>Eurotiomycetes</taxon>
        <taxon>Eurotiomycetidae</taxon>
        <taxon>Onygenales</taxon>
        <taxon>Ajellomycetaceae</taxon>
        <taxon>Emergomyces</taxon>
    </lineage>
</organism>
<gene>
    <name evidence="1" type="ORF">ACJ72_01426</name>
</gene>
<evidence type="ECO:0000313" key="1">
    <source>
        <dbReference type="EMBL" id="OAX84216.1"/>
    </source>
</evidence>
<reference evidence="1 2" key="1">
    <citation type="submission" date="2015-07" db="EMBL/GenBank/DDBJ databases">
        <title>Emmonsia species relationships and genome sequence.</title>
        <authorList>
            <person name="Cuomo C.A."/>
            <person name="Schwartz I.S."/>
            <person name="Kenyon C."/>
            <person name="de Hoog G.S."/>
            <person name="Govender N.P."/>
            <person name="Botha A."/>
            <person name="Moreno L."/>
            <person name="de Vries M."/>
            <person name="Munoz J.F."/>
            <person name="Stielow J.B."/>
        </authorList>
    </citation>
    <scope>NUCLEOTIDE SEQUENCE [LARGE SCALE GENOMIC DNA]</scope>
    <source>
        <strain evidence="1 2">CBS 136260</strain>
    </source>
</reference>
<protein>
    <submittedName>
        <fullName evidence="1">Uncharacterized protein</fullName>
    </submittedName>
</protein>
<dbReference type="EMBL" id="LGUA01000095">
    <property type="protein sequence ID" value="OAX84216.1"/>
    <property type="molecule type" value="Genomic_DNA"/>
</dbReference>
<dbReference type="AlphaFoldDB" id="A0A1B7P5B9"/>
<dbReference type="Proteomes" id="UP000091918">
    <property type="component" value="Unassembled WGS sequence"/>
</dbReference>
<comment type="caution">
    <text evidence="1">The sequence shown here is derived from an EMBL/GenBank/DDBJ whole genome shotgun (WGS) entry which is preliminary data.</text>
</comment>
<sequence>MTTNGLSYPLPANRRQLRTKDKFTTLRFDGLVQVPLRGVKEKDSEKEKQIHGKIYNFQADKIYVTVDPMFSIFSDLGYAEIGGARNGSPRRLGG</sequence>
<proteinExistence type="predicted"/>
<evidence type="ECO:0000313" key="2">
    <source>
        <dbReference type="Proteomes" id="UP000091918"/>
    </source>
</evidence>
<name>A0A1B7P5B9_9EURO</name>
<keyword evidence="2" id="KW-1185">Reference proteome</keyword>